<accession>A0A328AN59</accession>
<protein>
    <submittedName>
        <fullName evidence="1">Uncharacterized protein</fullName>
    </submittedName>
</protein>
<dbReference type="Proteomes" id="UP000249254">
    <property type="component" value="Unassembled WGS sequence"/>
</dbReference>
<evidence type="ECO:0000313" key="2">
    <source>
        <dbReference type="Proteomes" id="UP000249254"/>
    </source>
</evidence>
<proteinExistence type="predicted"/>
<gene>
    <name evidence="1" type="ORF">DJ017_15220</name>
</gene>
<comment type="caution">
    <text evidence="1">The sequence shown here is derived from an EMBL/GenBank/DDBJ whole genome shotgun (WGS) entry which is preliminary data.</text>
</comment>
<dbReference type="EMBL" id="QFYQ01000001">
    <property type="protein sequence ID" value="RAK55765.1"/>
    <property type="molecule type" value="Genomic_DNA"/>
</dbReference>
<name>A0A328AN59_9CAUL</name>
<organism evidence="1 2">
    <name type="scientific">Phenylobacterium soli</name>
    <dbReference type="NCBI Taxonomy" id="2170551"/>
    <lineage>
        <taxon>Bacteria</taxon>
        <taxon>Pseudomonadati</taxon>
        <taxon>Pseudomonadota</taxon>
        <taxon>Alphaproteobacteria</taxon>
        <taxon>Caulobacterales</taxon>
        <taxon>Caulobacteraceae</taxon>
        <taxon>Phenylobacterium</taxon>
    </lineage>
</organism>
<dbReference type="AlphaFoldDB" id="A0A328AN59"/>
<sequence>MGAFAELALSLARDLHGAALAAEEPEAKVRLADACHRMGRGLRQTLALHERLERSAERAAREDAGFVVEQQKARRTRRKTQVKATIARLVWSEYEPADDDAEDVLERLDKVLDAEAELDGFEDEPVETQIARICRLIGYELPPLDPAARTPAPPEAAFHSSA</sequence>
<keyword evidence="2" id="KW-1185">Reference proteome</keyword>
<reference evidence="2" key="1">
    <citation type="submission" date="2018-05" db="EMBL/GenBank/DDBJ databases">
        <authorList>
            <person name="Li X."/>
        </authorList>
    </citation>
    <scope>NUCLEOTIDE SEQUENCE [LARGE SCALE GENOMIC DNA]</scope>
    <source>
        <strain evidence="2">LX32</strain>
    </source>
</reference>
<evidence type="ECO:0000313" key="1">
    <source>
        <dbReference type="EMBL" id="RAK55765.1"/>
    </source>
</evidence>